<keyword evidence="1" id="KW-0472">Membrane</keyword>
<dbReference type="AlphaFoldDB" id="A0A1A3P414"/>
<protein>
    <submittedName>
        <fullName evidence="2">Uncharacterized protein</fullName>
    </submittedName>
</protein>
<organism evidence="2 3">
    <name type="scientific">Mycobacterium asiaticum</name>
    <dbReference type="NCBI Taxonomy" id="1790"/>
    <lineage>
        <taxon>Bacteria</taxon>
        <taxon>Bacillati</taxon>
        <taxon>Actinomycetota</taxon>
        <taxon>Actinomycetes</taxon>
        <taxon>Mycobacteriales</taxon>
        <taxon>Mycobacteriaceae</taxon>
        <taxon>Mycobacterium</taxon>
    </lineage>
</organism>
<reference evidence="2 3" key="1">
    <citation type="submission" date="2016-06" db="EMBL/GenBank/DDBJ databases">
        <authorList>
            <person name="Kjaerup R.B."/>
            <person name="Dalgaard T.S."/>
            <person name="Juul-Madsen H.R."/>
        </authorList>
    </citation>
    <scope>NUCLEOTIDE SEQUENCE [LARGE SCALE GENOMIC DNA]</scope>
    <source>
        <strain evidence="2 3">1165133.8</strain>
    </source>
</reference>
<dbReference type="Proteomes" id="UP000093928">
    <property type="component" value="Unassembled WGS sequence"/>
</dbReference>
<dbReference type="EMBL" id="LZLS01000065">
    <property type="protein sequence ID" value="OBK28916.1"/>
    <property type="molecule type" value="Genomic_DNA"/>
</dbReference>
<evidence type="ECO:0000313" key="3">
    <source>
        <dbReference type="Proteomes" id="UP000093928"/>
    </source>
</evidence>
<proteinExistence type="predicted"/>
<name>A0A1A3P414_MYCAS</name>
<comment type="caution">
    <text evidence="2">The sequence shown here is derived from an EMBL/GenBank/DDBJ whole genome shotgun (WGS) entry which is preliminary data.</text>
</comment>
<evidence type="ECO:0000256" key="1">
    <source>
        <dbReference type="SAM" id="Phobius"/>
    </source>
</evidence>
<gene>
    <name evidence="2" type="ORF">A5634_19850</name>
</gene>
<sequence length="59" mass="6482">MDKIIGWCFGILLGVIALYCAVQLIQSILPTLIVIIGVLALVAVVIGVFVVISTWRNRW</sequence>
<feature type="transmembrane region" description="Helical" evidence="1">
    <location>
        <begin position="32"/>
        <end position="55"/>
    </location>
</feature>
<feature type="transmembrane region" description="Helical" evidence="1">
    <location>
        <begin position="7"/>
        <end position="26"/>
    </location>
</feature>
<evidence type="ECO:0000313" key="2">
    <source>
        <dbReference type="EMBL" id="OBK28916.1"/>
    </source>
</evidence>
<keyword evidence="1" id="KW-0812">Transmembrane</keyword>
<keyword evidence="1" id="KW-1133">Transmembrane helix</keyword>
<accession>A0A1A3P414</accession>